<protein>
    <submittedName>
        <fullName evidence="1">Uncharacterized protein</fullName>
    </submittedName>
</protein>
<proteinExistence type="predicted"/>
<evidence type="ECO:0000313" key="2">
    <source>
        <dbReference type="Proteomes" id="UP000626109"/>
    </source>
</evidence>
<name>A0A813KV11_POLGL</name>
<dbReference type="Proteomes" id="UP000626109">
    <property type="component" value="Unassembled WGS sequence"/>
</dbReference>
<feature type="non-terminal residue" evidence="1">
    <location>
        <position position="199"/>
    </location>
</feature>
<dbReference type="EMBL" id="CAJNNW010032432">
    <property type="protein sequence ID" value="CAE8713041.1"/>
    <property type="molecule type" value="Genomic_DNA"/>
</dbReference>
<sequence>TCETQMLDSVCFAQTDLLFYCPGTNRNPKRPQDLLQGSYSVKCWICSFELEEMPDVDQREGYLLVDLKFGPNMLENNIDESPLSGYAVFLTDVEGNRLGEPVEVIDKSSKPQQECCEVAAYSARIATTLPPGVREVRLEVAPVLIGLGPLAVGRLTLPIADNWPFRKIPTAQASLKTSVTWSCSLLTAVASAGLLWDCR</sequence>
<evidence type="ECO:0000313" key="1">
    <source>
        <dbReference type="EMBL" id="CAE8713041.1"/>
    </source>
</evidence>
<gene>
    <name evidence="1" type="ORF">PGLA2088_LOCUS37314</name>
</gene>
<reference evidence="1" key="1">
    <citation type="submission" date="2021-02" db="EMBL/GenBank/DDBJ databases">
        <authorList>
            <person name="Dougan E. K."/>
            <person name="Rhodes N."/>
            <person name="Thang M."/>
            <person name="Chan C."/>
        </authorList>
    </citation>
    <scope>NUCLEOTIDE SEQUENCE</scope>
</reference>
<accession>A0A813KV11</accession>
<organism evidence="1 2">
    <name type="scientific">Polarella glacialis</name>
    <name type="common">Dinoflagellate</name>
    <dbReference type="NCBI Taxonomy" id="89957"/>
    <lineage>
        <taxon>Eukaryota</taxon>
        <taxon>Sar</taxon>
        <taxon>Alveolata</taxon>
        <taxon>Dinophyceae</taxon>
        <taxon>Suessiales</taxon>
        <taxon>Suessiaceae</taxon>
        <taxon>Polarella</taxon>
    </lineage>
</organism>
<dbReference type="AlphaFoldDB" id="A0A813KV11"/>
<comment type="caution">
    <text evidence="1">The sequence shown here is derived from an EMBL/GenBank/DDBJ whole genome shotgun (WGS) entry which is preliminary data.</text>
</comment>